<accession>A0A6J7G407</accession>
<reference evidence="2" key="1">
    <citation type="submission" date="2020-05" db="EMBL/GenBank/DDBJ databases">
        <authorList>
            <person name="Chiriac C."/>
            <person name="Salcher M."/>
            <person name="Ghai R."/>
            <person name="Kavagutti S V."/>
        </authorList>
    </citation>
    <scope>NUCLEOTIDE SEQUENCE</scope>
</reference>
<evidence type="ECO:0000313" key="2">
    <source>
        <dbReference type="EMBL" id="CAB4900055.1"/>
    </source>
</evidence>
<feature type="compositionally biased region" description="Basic and acidic residues" evidence="1">
    <location>
        <begin position="210"/>
        <end position="233"/>
    </location>
</feature>
<sequence length="233" mass="25069">MCTHGFDVILHEFVALGPVFAGRVRRNLTGLEVSGERHFGIDQNGATSGKTNGHIGANLAALGARRFLRREVDKFEQAGHLDDAPKLCLSPLTLDVVRAQRTGQRLGSGAQFVTRAPAVDKLLGDQPVLLFLLVLHGVDLDGHLMQHLFNGCELGHHACVALLLFNEVSVSLREGIDLGLTLHADGLGLGQPHAHRTVAVLGGTRPAHNPGHEKAHDQTNNESYEKSNDIHGI</sequence>
<organism evidence="2">
    <name type="scientific">freshwater metagenome</name>
    <dbReference type="NCBI Taxonomy" id="449393"/>
    <lineage>
        <taxon>unclassified sequences</taxon>
        <taxon>metagenomes</taxon>
        <taxon>ecological metagenomes</taxon>
    </lineage>
</organism>
<dbReference type="EMBL" id="CAFBMB010000058">
    <property type="protein sequence ID" value="CAB4900055.1"/>
    <property type="molecule type" value="Genomic_DNA"/>
</dbReference>
<feature type="region of interest" description="Disordered" evidence="1">
    <location>
        <begin position="203"/>
        <end position="233"/>
    </location>
</feature>
<protein>
    <submittedName>
        <fullName evidence="2">Unannotated protein</fullName>
    </submittedName>
</protein>
<dbReference type="AlphaFoldDB" id="A0A6J7G407"/>
<proteinExistence type="predicted"/>
<gene>
    <name evidence="2" type="ORF">UFOPK3516_00892</name>
</gene>
<evidence type="ECO:0000256" key="1">
    <source>
        <dbReference type="SAM" id="MobiDB-lite"/>
    </source>
</evidence>
<name>A0A6J7G407_9ZZZZ</name>